<dbReference type="Proteomes" id="UP000176938">
    <property type="component" value="Unassembled WGS sequence"/>
</dbReference>
<evidence type="ECO:0000313" key="5">
    <source>
        <dbReference type="EMBL" id="OGC06106.1"/>
    </source>
</evidence>
<dbReference type="HAMAP" id="MF_02070">
    <property type="entry name" value="TagA_TarA"/>
    <property type="match status" value="1"/>
</dbReference>
<organism evidence="5 6">
    <name type="scientific">candidate division WOR-1 bacterium RIFCSPLOWO2_02_FULL_46_20</name>
    <dbReference type="NCBI Taxonomy" id="1802567"/>
    <lineage>
        <taxon>Bacteria</taxon>
        <taxon>Bacillati</taxon>
        <taxon>Saganbacteria</taxon>
    </lineage>
</organism>
<dbReference type="PANTHER" id="PTHR34136">
    <property type="match status" value="1"/>
</dbReference>
<evidence type="ECO:0000256" key="4">
    <source>
        <dbReference type="ARBA" id="ARBA00023316"/>
    </source>
</evidence>
<evidence type="ECO:0000256" key="3">
    <source>
        <dbReference type="ARBA" id="ARBA00022944"/>
    </source>
</evidence>
<keyword evidence="1" id="KW-0328">Glycosyltransferase</keyword>
<dbReference type="GO" id="GO:0019350">
    <property type="term" value="P:teichoic acid biosynthetic process"/>
    <property type="evidence" value="ECO:0007669"/>
    <property type="project" value="UniProtKB-KW"/>
</dbReference>
<dbReference type="EMBL" id="METP01000028">
    <property type="protein sequence ID" value="OGC06106.1"/>
    <property type="molecule type" value="Genomic_DNA"/>
</dbReference>
<dbReference type="NCBIfam" id="TIGR00696">
    <property type="entry name" value="wecG_tagA_cpsF"/>
    <property type="match status" value="1"/>
</dbReference>
<protein>
    <submittedName>
        <fullName evidence="5">Uncharacterized protein</fullName>
    </submittedName>
</protein>
<proteinExistence type="inferred from homology"/>
<dbReference type="GO" id="GO:0047244">
    <property type="term" value="F:N-acetylglucosaminyldiphosphoundecaprenol N-acetyl-beta-D-mannosaminyltransferase activity"/>
    <property type="evidence" value="ECO:0007669"/>
    <property type="project" value="InterPro"/>
</dbReference>
<keyword evidence="4" id="KW-0961">Cell wall biogenesis/degradation</keyword>
<evidence type="ECO:0000256" key="2">
    <source>
        <dbReference type="ARBA" id="ARBA00022679"/>
    </source>
</evidence>
<evidence type="ECO:0000256" key="1">
    <source>
        <dbReference type="ARBA" id="ARBA00022676"/>
    </source>
</evidence>
<dbReference type="CDD" id="cd06533">
    <property type="entry name" value="Glyco_transf_WecG_TagA"/>
    <property type="match status" value="1"/>
</dbReference>
<dbReference type="AlphaFoldDB" id="A0A1F4RDA2"/>
<dbReference type="PANTHER" id="PTHR34136:SF1">
    <property type="entry name" value="UDP-N-ACETYL-D-MANNOSAMINURONIC ACID TRANSFERASE"/>
    <property type="match status" value="1"/>
</dbReference>
<accession>A0A1F4RDA2</accession>
<keyword evidence="3" id="KW-0777">Teichoic acid biosynthesis</keyword>
<dbReference type="Pfam" id="PF03808">
    <property type="entry name" value="Glyco_tran_WecG"/>
    <property type="match status" value="1"/>
</dbReference>
<reference evidence="5 6" key="1">
    <citation type="journal article" date="2016" name="Nat. Commun.">
        <title>Thousands of microbial genomes shed light on interconnected biogeochemical processes in an aquifer system.</title>
        <authorList>
            <person name="Anantharaman K."/>
            <person name="Brown C.T."/>
            <person name="Hug L.A."/>
            <person name="Sharon I."/>
            <person name="Castelle C.J."/>
            <person name="Probst A.J."/>
            <person name="Thomas B.C."/>
            <person name="Singh A."/>
            <person name="Wilkins M.J."/>
            <person name="Karaoz U."/>
            <person name="Brodie E.L."/>
            <person name="Williams K.H."/>
            <person name="Hubbard S.S."/>
            <person name="Banfield J.F."/>
        </authorList>
    </citation>
    <scope>NUCLEOTIDE SEQUENCE [LARGE SCALE GENOMIC DNA]</scope>
</reference>
<sequence>MNNFAGIHVDNVTLNEAIDKVRGFFASADPHMIVTPNPEMIVAAQADQELKEIINSADLRVPDGISMVVVSRILKKPLKERVSGIDLMLKIIGVFSRQGKKVYLLGGGAGIAEAAAEKLISEYPGIRITGIHDGYFNQDVEVIQNIKEAQPDILFVGLGAGRQEKWLNRHLKELNVPVAMTIGGSLDVISGHKKRAPKIFQKMCIEWLYRLITEPHRWKRQLALPKFLWLMFVESAS</sequence>
<evidence type="ECO:0000313" key="6">
    <source>
        <dbReference type="Proteomes" id="UP000176938"/>
    </source>
</evidence>
<dbReference type="InterPro" id="IPR004629">
    <property type="entry name" value="WecG_TagA_CpsF"/>
</dbReference>
<gene>
    <name evidence="5" type="ORF">A3H38_01365</name>
</gene>
<comment type="caution">
    <text evidence="5">The sequence shown here is derived from an EMBL/GenBank/DDBJ whole genome shotgun (WGS) entry which is preliminary data.</text>
</comment>
<keyword evidence="2" id="KW-0808">Transferase</keyword>
<dbReference type="InterPro" id="IPR034714">
    <property type="entry name" value="TagA_TarA"/>
</dbReference>
<dbReference type="GO" id="GO:0071555">
    <property type="term" value="P:cell wall organization"/>
    <property type="evidence" value="ECO:0007669"/>
    <property type="project" value="UniProtKB-KW"/>
</dbReference>
<name>A0A1F4RDA2_UNCSA</name>